<dbReference type="InterPro" id="IPR013517">
    <property type="entry name" value="FG-GAP"/>
</dbReference>
<evidence type="ECO:0000313" key="2">
    <source>
        <dbReference type="EMBL" id="ETR68569.1"/>
    </source>
</evidence>
<gene>
    <name evidence="2" type="ORF">OMM_04490</name>
</gene>
<dbReference type="Proteomes" id="UP000189670">
    <property type="component" value="Unassembled WGS sequence"/>
</dbReference>
<evidence type="ECO:0000256" key="1">
    <source>
        <dbReference type="ARBA" id="ARBA00022729"/>
    </source>
</evidence>
<dbReference type="InterPro" id="IPR013783">
    <property type="entry name" value="Ig-like_fold"/>
</dbReference>
<proteinExistence type="predicted"/>
<organism evidence="2 3">
    <name type="scientific">Candidatus Magnetoglobus multicellularis str. Araruama</name>
    <dbReference type="NCBI Taxonomy" id="890399"/>
    <lineage>
        <taxon>Bacteria</taxon>
        <taxon>Pseudomonadati</taxon>
        <taxon>Thermodesulfobacteriota</taxon>
        <taxon>Desulfobacteria</taxon>
        <taxon>Desulfobacterales</taxon>
        <taxon>Desulfobacteraceae</taxon>
        <taxon>Candidatus Magnetoglobus</taxon>
    </lineage>
</organism>
<accession>A0A1V1P119</accession>
<evidence type="ECO:0000313" key="3">
    <source>
        <dbReference type="Proteomes" id="UP000189670"/>
    </source>
</evidence>
<dbReference type="SUPFAM" id="SSF69318">
    <property type="entry name" value="Integrin alpha N-terminal domain"/>
    <property type="match status" value="1"/>
</dbReference>
<dbReference type="InterPro" id="IPR028994">
    <property type="entry name" value="Integrin_alpha_N"/>
</dbReference>
<dbReference type="AlphaFoldDB" id="A0A1V1P119"/>
<dbReference type="PANTHER" id="PTHR44103">
    <property type="entry name" value="PROPROTEIN CONVERTASE P"/>
    <property type="match status" value="1"/>
</dbReference>
<dbReference type="EMBL" id="ATBP01000907">
    <property type="protein sequence ID" value="ETR68569.1"/>
    <property type="molecule type" value="Genomic_DNA"/>
</dbReference>
<reference evidence="3" key="1">
    <citation type="submission" date="2012-11" db="EMBL/GenBank/DDBJ databases">
        <authorList>
            <person name="Lucero-Rivera Y.E."/>
            <person name="Tovar-Ramirez D."/>
        </authorList>
    </citation>
    <scope>NUCLEOTIDE SEQUENCE [LARGE SCALE GENOMIC DNA]</scope>
    <source>
        <strain evidence="3">Araruama</strain>
    </source>
</reference>
<name>A0A1V1P119_9BACT</name>
<comment type="caution">
    <text evidence="2">The sequence shown here is derived from an EMBL/GenBank/DDBJ whole genome shotgun (WGS) entry which is preliminary data.</text>
</comment>
<dbReference type="PANTHER" id="PTHR44103:SF1">
    <property type="entry name" value="PROPROTEIN CONVERTASE P"/>
    <property type="match status" value="1"/>
</dbReference>
<dbReference type="Gene3D" id="2.130.10.130">
    <property type="entry name" value="Integrin alpha, N-terminal"/>
    <property type="match status" value="1"/>
</dbReference>
<dbReference type="Gene3D" id="2.60.40.10">
    <property type="entry name" value="Immunoglobulins"/>
    <property type="match status" value="1"/>
</dbReference>
<protein>
    <recommendedName>
        <fullName evidence="4">Fibronectin type-III domain-containing protein</fullName>
    </recommendedName>
</protein>
<keyword evidence="1" id="KW-0732">Signal</keyword>
<dbReference type="Pfam" id="PF13517">
    <property type="entry name" value="FG-GAP_3"/>
    <property type="match status" value="3"/>
</dbReference>
<sequence length="713" mass="77315">MDTAFAGSEFSHEATFTVGEMNDPPIISSIEKQQTIIDYPISIPFQLTDSGGGQIRISVSSSLTSLVMPENIRFTGTNITSDGSNYTIHTTASMPEDITMVIQPVSGQSGDAMLTITVDDSEMFVQESLNLSVLPLFTEDKDIDLPGISKGSVTFGDYDNDGDLDIFITGSSDSDRIAKVYRNTGSTYSKDTAIYLPGVYVSTGAFGDYDQDGDLDILYSGFCCFAKLYRNTNGSFFEDTYFDEFRAGSVAFGDYDNDGDLDIIVSGYTTNTVTKVYQNTGGNFSEDTSINLPGVSSSAIKFGDYDNDADLDILVTGSGIAKVYRNTWGTFSEDTNINLPGISSSSADFGDYDNDGDLDIIISGESDEGRITKIYRNLGGNFSELTATNLTGVDNSSIAFGDYDNDGDLDVLITGNSDIGRIAKVYRNTGVSFIEDTDISFPGVDNSSAAFGDYDNDGDLDILIAGESDNGKIANIYRNNTIISNTLPSSPSQLSSIVTGEKVQLSWSAGSDGQTVSQGLNYNLRIGSSSGACDILSPMSLSLTSGYRQIPSKGQFQNLTTTIFINKVGTYYWSVQAIDTAFAGSSFSEEYSFTIIDTGPTPGNNGLITSSSLNPSASESHFSWSVASDSLSLTNALEYRIYTSNVSYGDHVIAWESFASAQSNWFNHTNTFLITNQDPFKASYFLQLLFVMNLAIKRFMNNYIWRSIMRYPI</sequence>
<evidence type="ECO:0008006" key="4">
    <source>
        <dbReference type="Google" id="ProtNLM"/>
    </source>
</evidence>